<dbReference type="EMBL" id="CAJOAX010009076">
    <property type="protein sequence ID" value="CAF4048717.1"/>
    <property type="molecule type" value="Genomic_DNA"/>
</dbReference>
<dbReference type="InterPro" id="IPR032675">
    <property type="entry name" value="LRR_dom_sf"/>
</dbReference>
<dbReference type="Proteomes" id="UP000663882">
    <property type="component" value="Unassembled WGS sequence"/>
</dbReference>
<evidence type="ECO:0000313" key="6">
    <source>
        <dbReference type="EMBL" id="CAF4048717.1"/>
    </source>
</evidence>
<dbReference type="Proteomes" id="UP000663823">
    <property type="component" value="Unassembled WGS sequence"/>
</dbReference>
<proteinExistence type="predicted"/>
<gene>
    <name evidence="5" type="ORF">JBS370_LOCUS25485</name>
    <name evidence="4" type="ORF">JXQ802_LOCUS22866</name>
    <name evidence="6" type="ORF">OTI717_LOCUS31527</name>
    <name evidence="2" type="ORF">PYM288_LOCUS15329</name>
    <name evidence="3" type="ORF">RFH988_LOCUS15700</name>
    <name evidence="1" type="ORF">ZHD862_LOCUS11221</name>
</gene>
<protein>
    <recommendedName>
        <fullName evidence="9">F-box domain-containing protein</fullName>
    </recommendedName>
</protein>
<sequence>MKLERSINKILLDIFKYLKSIHLLQAFSNLNSRFNNLLIIHFRTHGLDLRSISKHEFDTLCQQNLPSIAKHITGLRLSDDDDTPNQINLFLSESSTLRQFVQLKKLSLYHISSYATIQKVVVQLRYLPLLTHFDLINCHLKFHQKTLHEILNRIWLLLELKHVHLDLNFVNANEFTTPTIRSKCIEYLIIENSSLNSIQLIRLFRCTPQLRHLTIIIDQLSNDTEFPSKIESISSLKLVVDHLTNGTITLLKNVPNLTSLTLQIENNHMNGHQWKQLIIDYLPKLKIFQFVMLCNVNNEDEMNEMFDSYRTSFWVTERQWYIRCHWKSENNEIAILLYTLPYALQIYNCLFENANGHTKSTCPKEDNYCSYKRVTKLLQHCPISNDWFLSHIRFYNIRHLELTLPVADQNLSTLPRLDRLISLDISSDADADGTIVLSQLQSIINQASRLQYLIIGHWESSSVQQLLLHITSDSIRRLDLQSYHYAKRDRCFNIEQCKTFLSTPLAKQCQVLQIVVNDKLSTNELINGMPNLQALKVVFQPSDRNNHYPGRRVMIRWLASGFSRTVTENLIGTETSRFWIR</sequence>
<evidence type="ECO:0000313" key="3">
    <source>
        <dbReference type="EMBL" id="CAF1030768.1"/>
    </source>
</evidence>
<dbReference type="EMBL" id="CAJOBD010004245">
    <property type="protein sequence ID" value="CAF3986676.1"/>
    <property type="molecule type" value="Genomic_DNA"/>
</dbReference>
<reference evidence="3" key="1">
    <citation type="submission" date="2021-02" db="EMBL/GenBank/DDBJ databases">
        <authorList>
            <person name="Nowell W R."/>
        </authorList>
    </citation>
    <scope>NUCLEOTIDE SEQUENCE</scope>
</reference>
<dbReference type="Proteomes" id="UP000663836">
    <property type="component" value="Unassembled WGS sequence"/>
</dbReference>
<dbReference type="EMBL" id="CAJNOO010000773">
    <property type="protein sequence ID" value="CAF1030768.1"/>
    <property type="molecule type" value="Genomic_DNA"/>
</dbReference>
<dbReference type="Proteomes" id="UP000663870">
    <property type="component" value="Unassembled WGS sequence"/>
</dbReference>
<evidence type="ECO:0008006" key="9">
    <source>
        <dbReference type="Google" id="ProtNLM"/>
    </source>
</evidence>
<dbReference type="OrthoDB" id="10038634at2759"/>
<dbReference type="SUPFAM" id="SSF52047">
    <property type="entry name" value="RNI-like"/>
    <property type="match status" value="1"/>
</dbReference>
<evidence type="ECO:0000313" key="8">
    <source>
        <dbReference type="Proteomes" id="UP000663882"/>
    </source>
</evidence>
<name>A0A814J0F9_9BILA</name>
<accession>A0A814J0F9</accession>
<comment type="caution">
    <text evidence="3">The sequence shown here is derived from an EMBL/GenBank/DDBJ whole genome shotgun (WGS) entry which is preliminary data.</text>
</comment>
<keyword evidence="7" id="KW-1185">Reference proteome</keyword>
<evidence type="ECO:0000313" key="4">
    <source>
        <dbReference type="EMBL" id="CAF1172284.1"/>
    </source>
</evidence>
<dbReference type="EMBL" id="CAJNOT010000418">
    <property type="protein sequence ID" value="CAF0975334.1"/>
    <property type="molecule type" value="Genomic_DNA"/>
</dbReference>
<dbReference type="Proteomes" id="UP000663864">
    <property type="component" value="Unassembled WGS sequence"/>
</dbReference>
<evidence type="ECO:0000313" key="1">
    <source>
        <dbReference type="EMBL" id="CAF0975334.1"/>
    </source>
</evidence>
<evidence type="ECO:0000313" key="2">
    <source>
        <dbReference type="EMBL" id="CAF1015300.1"/>
    </source>
</evidence>
<organism evidence="3 8">
    <name type="scientific">Rotaria sordida</name>
    <dbReference type="NCBI Taxonomy" id="392033"/>
    <lineage>
        <taxon>Eukaryota</taxon>
        <taxon>Metazoa</taxon>
        <taxon>Spiralia</taxon>
        <taxon>Gnathifera</taxon>
        <taxon>Rotifera</taxon>
        <taxon>Eurotatoria</taxon>
        <taxon>Bdelloidea</taxon>
        <taxon>Philodinida</taxon>
        <taxon>Philodinidae</taxon>
        <taxon>Rotaria</taxon>
    </lineage>
</organism>
<dbReference type="AlphaFoldDB" id="A0A814J0F9"/>
<dbReference type="EMBL" id="CAJNOL010000704">
    <property type="protein sequence ID" value="CAF1172284.1"/>
    <property type="molecule type" value="Genomic_DNA"/>
</dbReference>
<evidence type="ECO:0000313" key="7">
    <source>
        <dbReference type="Proteomes" id="UP000663870"/>
    </source>
</evidence>
<dbReference type="Proteomes" id="UP000663854">
    <property type="component" value="Unassembled WGS sequence"/>
</dbReference>
<dbReference type="EMBL" id="CAJNOH010000364">
    <property type="protein sequence ID" value="CAF1015300.1"/>
    <property type="molecule type" value="Genomic_DNA"/>
</dbReference>
<evidence type="ECO:0000313" key="5">
    <source>
        <dbReference type="EMBL" id="CAF3986676.1"/>
    </source>
</evidence>
<dbReference type="Gene3D" id="3.80.10.10">
    <property type="entry name" value="Ribonuclease Inhibitor"/>
    <property type="match status" value="1"/>
</dbReference>